<evidence type="ECO:0000313" key="4">
    <source>
        <dbReference type="Proteomes" id="UP000075243"/>
    </source>
</evidence>
<sequence length="385" mass="44176">MSDRISCLPDTLLIHILLLLPIKEAVATSVLAKRWRPLWLSLPTLHFNDQNYLQNKDTYSRFLQLVYTVMLLRDASQPIQSFNLECESPLCNTFIVNAWVTAAIQLKVECLSLSLSSTVNLPSCILTSTNLVVLNLKGLTVKSVSSVSLPSLKTLHLRWVRFLERKFLFEVLSSCPVLEDLLMSFVLLTKQSLGGQIKSLPKLIKADISDLPSLKTLHLRWVRFLERKFLFEVLSSCPVLEDLLMSFVLLTKQSLGGQIKSLPKLIKADISECDFTIPIAEFYKAEFLRIEVVRIYMYYNDWEESWVYPQSVPNCLSSQLKRCSLKNYDGRQHEVGFAKYIMQNARVLYDLTIQSRSSDLEIKFRMIKDLSTCPRISATCEINFL</sequence>
<organism evidence="3 4">
    <name type="scientific">Cajanus cajan</name>
    <name type="common">Pigeon pea</name>
    <name type="synonym">Cajanus indicus</name>
    <dbReference type="NCBI Taxonomy" id="3821"/>
    <lineage>
        <taxon>Eukaryota</taxon>
        <taxon>Viridiplantae</taxon>
        <taxon>Streptophyta</taxon>
        <taxon>Embryophyta</taxon>
        <taxon>Tracheophyta</taxon>
        <taxon>Spermatophyta</taxon>
        <taxon>Magnoliopsida</taxon>
        <taxon>eudicotyledons</taxon>
        <taxon>Gunneridae</taxon>
        <taxon>Pentapetalae</taxon>
        <taxon>rosids</taxon>
        <taxon>fabids</taxon>
        <taxon>Fabales</taxon>
        <taxon>Fabaceae</taxon>
        <taxon>Papilionoideae</taxon>
        <taxon>50 kb inversion clade</taxon>
        <taxon>NPAAA clade</taxon>
        <taxon>indigoferoid/millettioid clade</taxon>
        <taxon>Phaseoleae</taxon>
        <taxon>Cajanus</taxon>
    </lineage>
</organism>
<dbReference type="Gramene" id="C.cajan_02173.t">
    <property type="protein sequence ID" value="C.cajan_02173.t"/>
    <property type="gene ID" value="C.cajan_02173"/>
</dbReference>
<dbReference type="InterPro" id="IPR001810">
    <property type="entry name" value="F-box_dom"/>
</dbReference>
<name>A0A151SMI9_CAJCA</name>
<protein>
    <submittedName>
        <fullName evidence="3">F-box protein At4g10400 family</fullName>
    </submittedName>
</protein>
<dbReference type="SUPFAM" id="SSF52047">
    <property type="entry name" value="RNI-like"/>
    <property type="match status" value="1"/>
</dbReference>
<dbReference type="Pfam" id="PF08387">
    <property type="entry name" value="FBD"/>
    <property type="match status" value="1"/>
</dbReference>
<dbReference type="PANTHER" id="PTHR31900:SF34">
    <property type="entry name" value="EMB|CAB62440.1-RELATED"/>
    <property type="match status" value="1"/>
</dbReference>
<accession>A0A151SMI9</accession>
<feature type="signal peptide" evidence="1">
    <location>
        <begin position="1"/>
        <end position="27"/>
    </location>
</feature>
<keyword evidence="4" id="KW-1185">Reference proteome</keyword>
<evidence type="ECO:0000256" key="1">
    <source>
        <dbReference type="SAM" id="SignalP"/>
    </source>
</evidence>
<proteinExistence type="predicted"/>
<evidence type="ECO:0000313" key="3">
    <source>
        <dbReference type="EMBL" id="KYP55998.1"/>
    </source>
</evidence>
<feature type="chain" id="PRO_5007588599" evidence="1">
    <location>
        <begin position="28"/>
        <end position="385"/>
    </location>
</feature>
<dbReference type="InterPro" id="IPR050232">
    <property type="entry name" value="FBL13/AtMIF1-like"/>
</dbReference>
<dbReference type="InterPro" id="IPR006566">
    <property type="entry name" value="FBD"/>
</dbReference>
<dbReference type="Gene3D" id="3.80.10.10">
    <property type="entry name" value="Ribonuclease Inhibitor"/>
    <property type="match status" value="1"/>
</dbReference>
<feature type="domain" description="FBD" evidence="2">
    <location>
        <begin position="314"/>
        <end position="385"/>
    </location>
</feature>
<dbReference type="STRING" id="3821.A0A151SMI9"/>
<dbReference type="InterPro" id="IPR032675">
    <property type="entry name" value="LRR_dom_sf"/>
</dbReference>
<dbReference type="SMART" id="SM00579">
    <property type="entry name" value="FBD"/>
    <property type="match status" value="1"/>
</dbReference>
<dbReference type="Pfam" id="PF00646">
    <property type="entry name" value="F-box"/>
    <property type="match status" value="1"/>
</dbReference>
<dbReference type="SUPFAM" id="SSF81383">
    <property type="entry name" value="F-box domain"/>
    <property type="match status" value="1"/>
</dbReference>
<reference evidence="3 4" key="1">
    <citation type="journal article" date="2012" name="Nat. Biotechnol.">
        <title>Draft genome sequence of pigeonpea (Cajanus cajan), an orphan legume crop of resource-poor farmers.</title>
        <authorList>
            <person name="Varshney R.K."/>
            <person name="Chen W."/>
            <person name="Li Y."/>
            <person name="Bharti A.K."/>
            <person name="Saxena R.K."/>
            <person name="Schlueter J.A."/>
            <person name="Donoghue M.T."/>
            <person name="Azam S."/>
            <person name="Fan G."/>
            <person name="Whaley A.M."/>
            <person name="Farmer A.D."/>
            <person name="Sheridan J."/>
            <person name="Iwata A."/>
            <person name="Tuteja R."/>
            <person name="Penmetsa R.V."/>
            <person name="Wu W."/>
            <person name="Upadhyaya H.D."/>
            <person name="Yang S.P."/>
            <person name="Shah T."/>
            <person name="Saxena K.B."/>
            <person name="Michael T."/>
            <person name="McCombie W.R."/>
            <person name="Yang B."/>
            <person name="Zhang G."/>
            <person name="Yang H."/>
            <person name="Wang J."/>
            <person name="Spillane C."/>
            <person name="Cook D.R."/>
            <person name="May G.D."/>
            <person name="Xu X."/>
            <person name="Jackson S.A."/>
        </authorList>
    </citation>
    <scope>NUCLEOTIDE SEQUENCE [LARGE SCALE GENOMIC DNA]</scope>
    <source>
        <strain evidence="4">cv. Asha</strain>
    </source>
</reference>
<dbReference type="Pfam" id="PF07723">
    <property type="entry name" value="LRR_2"/>
    <property type="match status" value="2"/>
</dbReference>
<keyword evidence="1" id="KW-0732">Signal</keyword>
<dbReference type="PANTHER" id="PTHR31900">
    <property type="entry name" value="F-BOX/RNI SUPERFAMILY PROTEIN-RELATED"/>
    <property type="match status" value="1"/>
</dbReference>
<gene>
    <name evidence="3" type="ORF">KK1_002225</name>
</gene>
<dbReference type="InterPro" id="IPR013101">
    <property type="entry name" value="LRR_PRU1-like"/>
</dbReference>
<dbReference type="AlphaFoldDB" id="A0A151SMI9"/>
<dbReference type="InterPro" id="IPR036047">
    <property type="entry name" value="F-box-like_dom_sf"/>
</dbReference>
<dbReference type="OMA" id="NILQCFP"/>
<dbReference type="EMBL" id="CM003613">
    <property type="protein sequence ID" value="KYP55998.1"/>
    <property type="molecule type" value="Genomic_DNA"/>
</dbReference>
<dbReference type="Proteomes" id="UP000075243">
    <property type="component" value="Chromosome 11"/>
</dbReference>
<evidence type="ECO:0000259" key="2">
    <source>
        <dbReference type="SMART" id="SM00579"/>
    </source>
</evidence>